<dbReference type="InterPro" id="IPR044068">
    <property type="entry name" value="CB"/>
</dbReference>
<gene>
    <name evidence="8" type="ORF">rosag_11150</name>
</gene>
<protein>
    <submittedName>
        <fullName evidence="8">Integron integrase</fullName>
    </submittedName>
</protein>
<proteinExistence type="inferred from homology"/>
<dbReference type="GO" id="GO:0015074">
    <property type="term" value="P:DNA integration"/>
    <property type="evidence" value="ECO:0007669"/>
    <property type="project" value="UniProtKB-KW"/>
</dbReference>
<accession>A0AA37Q6G8</accession>
<organism evidence="8 9">
    <name type="scientific">Roseisolibacter agri</name>
    <dbReference type="NCBI Taxonomy" id="2014610"/>
    <lineage>
        <taxon>Bacteria</taxon>
        <taxon>Pseudomonadati</taxon>
        <taxon>Gemmatimonadota</taxon>
        <taxon>Gemmatimonadia</taxon>
        <taxon>Gemmatimonadales</taxon>
        <taxon>Gemmatimonadaceae</taxon>
        <taxon>Roseisolibacter</taxon>
    </lineage>
</organism>
<keyword evidence="3 5" id="KW-0238">DNA-binding</keyword>
<dbReference type="GO" id="GO:0006310">
    <property type="term" value="P:DNA recombination"/>
    <property type="evidence" value="ECO:0007669"/>
    <property type="project" value="UniProtKB-KW"/>
</dbReference>
<name>A0AA37Q6G8_9BACT</name>
<dbReference type="InterPro" id="IPR002104">
    <property type="entry name" value="Integrase_catalytic"/>
</dbReference>
<dbReference type="InterPro" id="IPR050090">
    <property type="entry name" value="Tyrosine_recombinase_XerCD"/>
</dbReference>
<dbReference type="Pfam" id="PF13495">
    <property type="entry name" value="Phage_int_SAM_4"/>
    <property type="match status" value="1"/>
</dbReference>
<keyword evidence="9" id="KW-1185">Reference proteome</keyword>
<evidence type="ECO:0000256" key="5">
    <source>
        <dbReference type="PROSITE-ProRule" id="PRU01248"/>
    </source>
</evidence>
<dbReference type="Gene3D" id="1.10.150.130">
    <property type="match status" value="1"/>
</dbReference>
<evidence type="ECO:0000256" key="2">
    <source>
        <dbReference type="ARBA" id="ARBA00022908"/>
    </source>
</evidence>
<keyword evidence="4" id="KW-0233">DNA recombination</keyword>
<feature type="domain" description="Tyr recombinase" evidence="6">
    <location>
        <begin position="113"/>
        <end position="331"/>
    </location>
</feature>
<dbReference type="InterPro" id="IPR010998">
    <property type="entry name" value="Integrase_recombinase_N"/>
</dbReference>
<dbReference type="InterPro" id="IPR013762">
    <property type="entry name" value="Integrase-like_cat_sf"/>
</dbReference>
<evidence type="ECO:0000259" key="7">
    <source>
        <dbReference type="PROSITE" id="PS51900"/>
    </source>
</evidence>
<dbReference type="AlphaFoldDB" id="A0AA37Q6G8"/>
<dbReference type="InterPro" id="IPR011946">
    <property type="entry name" value="Integrase_integron-type"/>
</dbReference>
<reference evidence="8" key="1">
    <citation type="submission" date="2022-08" db="EMBL/GenBank/DDBJ databases">
        <title>Draft genome sequencing of Roseisolibacter agri AW1220.</title>
        <authorList>
            <person name="Tobiishi Y."/>
            <person name="Tonouchi A."/>
        </authorList>
    </citation>
    <scope>NUCLEOTIDE SEQUENCE</scope>
    <source>
        <strain evidence="8">AW1220</strain>
    </source>
</reference>
<comment type="caution">
    <text evidence="8">The sequence shown here is derived from an EMBL/GenBank/DDBJ whole genome shotgun (WGS) entry which is preliminary data.</text>
</comment>
<evidence type="ECO:0000259" key="6">
    <source>
        <dbReference type="PROSITE" id="PS51898"/>
    </source>
</evidence>
<dbReference type="PROSITE" id="PS51898">
    <property type="entry name" value="TYR_RECOMBINASE"/>
    <property type="match status" value="1"/>
</dbReference>
<comment type="similarity">
    <text evidence="1">Belongs to the 'phage' integrase family.</text>
</comment>
<sequence>MVAPDAVPGPASSGERLLPTLARTLRVRHYSRRMEVAYCAWVRRFVRYHGLRHPRELGERDVEAFLTHLAVDRRVAAPTQNQALAALLFLYRDVLRRPLALPEHAVRAKHLPRLPVVLTRGEAWAAIDALRGAPAGRTPALVATLLYGSGLRLSEALHLRVKDVDFARGEILVRGGKGAKDRRTMLPGVVRDGPAAHLGRVRALHEQDLTRGLGRAPLPHALARKLPEAAREWRWQWVFPARRHHRDAVTGALVRYPLHATVLQRAVAAAVRDTGLAKRASCHTFRHSFATHLLEDGYDVRTVQELLGHRDLKTTMLYLHVLQEQGRGGGGVRSPADRVR</sequence>
<dbReference type="EMBL" id="BRXS01000002">
    <property type="protein sequence ID" value="GLC24602.1"/>
    <property type="molecule type" value="Genomic_DNA"/>
</dbReference>
<evidence type="ECO:0000313" key="8">
    <source>
        <dbReference type="EMBL" id="GLC24602.1"/>
    </source>
</evidence>
<keyword evidence="2" id="KW-0229">DNA integration</keyword>
<dbReference type="NCBIfam" id="TIGR02249">
    <property type="entry name" value="integrase_gron"/>
    <property type="match status" value="1"/>
</dbReference>
<dbReference type="Gene3D" id="1.10.443.10">
    <property type="entry name" value="Intergrase catalytic core"/>
    <property type="match status" value="1"/>
</dbReference>
<dbReference type="Proteomes" id="UP001161325">
    <property type="component" value="Unassembled WGS sequence"/>
</dbReference>
<evidence type="ECO:0000256" key="4">
    <source>
        <dbReference type="ARBA" id="ARBA00023172"/>
    </source>
</evidence>
<evidence type="ECO:0000313" key="9">
    <source>
        <dbReference type="Proteomes" id="UP001161325"/>
    </source>
</evidence>
<feature type="domain" description="Core-binding (CB)" evidence="7">
    <location>
        <begin position="12"/>
        <end position="95"/>
    </location>
</feature>
<dbReference type="PANTHER" id="PTHR30349:SF64">
    <property type="entry name" value="PROPHAGE INTEGRASE INTD-RELATED"/>
    <property type="match status" value="1"/>
</dbReference>
<dbReference type="PANTHER" id="PTHR30349">
    <property type="entry name" value="PHAGE INTEGRASE-RELATED"/>
    <property type="match status" value="1"/>
</dbReference>
<dbReference type="GO" id="GO:0003677">
    <property type="term" value="F:DNA binding"/>
    <property type="evidence" value="ECO:0007669"/>
    <property type="project" value="UniProtKB-UniRule"/>
</dbReference>
<dbReference type="InterPro" id="IPR004107">
    <property type="entry name" value="Integrase_SAM-like_N"/>
</dbReference>
<dbReference type="PROSITE" id="PS51900">
    <property type="entry name" value="CB"/>
    <property type="match status" value="1"/>
</dbReference>
<evidence type="ECO:0000256" key="1">
    <source>
        <dbReference type="ARBA" id="ARBA00008857"/>
    </source>
</evidence>
<dbReference type="InterPro" id="IPR011010">
    <property type="entry name" value="DNA_brk_join_enz"/>
</dbReference>
<evidence type="ECO:0000256" key="3">
    <source>
        <dbReference type="ARBA" id="ARBA00023125"/>
    </source>
</evidence>
<dbReference type="RefSeq" id="WP_284349048.1">
    <property type="nucleotide sequence ID" value="NZ_BRXS01000002.1"/>
</dbReference>
<dbReference type="Pfam" id="PF00589">
    <property type="entry name" value="Phage_integrase"/>
    <property type="match status" value="1"/>
</dbReference>
<dbReference type="SUPFAM" id="SSF56349">
    <property type="entry name" value="DNA breaking-rejoining enzymes"/>
    <property type="match status" value="1"/>
</dbReference>